<dbReference type="GO" id="GO:0003964">
    <property type="term" value="F:RNA-directed DNA polymerase activity"/>
    <property type="evidence" value="ECO:0007669"/>
    <property type="project" value="UniProtKB-KW"/>
</dbReference>
<dbReference type="SUPFAM" id="SSF53098">
    <property type="entry name" value="Ribonuclease H-like"/>
    <property type="match status" value="1"/>
</dbReference>
<dbReference type="AlphaFoldDB" id="A0A699I3K7"/>
<dbReference type="PANTHER" id="PTHR48475:SF2">
    <property type="entry name" value="RIBONUCLEASE H"/>
    <property type="match status" value="1"/>
</dbReference>
<keyword evidence="2" id="KW-0548">Nucleotidyltransferase</keyword>
<evidence type="ECO:0000313" key="2">
    <source>
        <dbReference type="EMBL" id="GEZ02107.1"/>
    </source>
</evidence>
<sequence length="221" mass="25951">MGQLDDPHQAVSGRGNKAKRQEQSMMFASQDGMYVGPRAVVRKAIRQGYYWPTMHKDTKKEIIVTNNEAQLVNAVFKSWCGRFKIHQMNMAVAHPQENRLVERANMSLMKGIKTRLRREKARWVDELPNVFWAHQTSIIQSNRETPFSLTYGNEEVIPAEISIPTCRTLMIREEYYKEEMRLNLDLLQERRETTAIREARYKAKMEQYYNKKVHLAGFRPG</sequence>
<keyword evidence="2" id="KW-0808">Transferase</keyword>
<dbReference type="GO" id="GO:0003676">
    <property type="term" value="F:nucleic acid binding"/>
    <property type="evidence" value="ECO:0007669"/>
    <property type="project" value="InterPro"/>
</dbReference>
<accession>A0A699I3K7</accession>
<dbReference type="Gene3D" id="3.30.420.10">
    <property type="entry name" value="Ribonuclease H-like superfamily/Ribonuclease H"/>
    <property type="match status" value="1"/>
</dbReference>
<keyword evidence="2" id="KW-0695">RNA-directed DNA polymerase</keyword>
<feature type="region of interest" description="Disordered" evidence="1">
    <location>
        <begin position="1"/>
        <end position="21"/>
    </location>
</feature>
<gene>
    <name evidence="2" type="ORF">Tci_474080</name>
</gene>
<organism evidence="2">
    <name type="scientific">Tanacetum cinerariifolium</name>
    <name type="common">Dalmatian daisy</name>
    <name type="synonym">Chrysanthemum cinerariifolium</name>
    <dbReference type="NCBI Taxonomy" id="118510"/>
    <lineage>
        <taxon>Eukaryota</taxon>
        <taxon>Viridiplantae</taxon>
        <taxon>Streptophyta</taxon>
        <taxon>Embryophyta</taxon>
        <taxon>Tracheophyta</taxon>
        <taxon>Spermatophyta</taxon>
        <taxon>Magnoliopsida</taxon>
        <taxon>eudicotyledons</taxon>
        <taxon>Gunneridae</taxon>
        <taxon>Pentapetalae</taxon>
        <taxon>asterids</taxon>
        <taxon>campanulids</taxon>
        <taxon>Asterales</taxon>
        <taxon>Asteraceae</taxon>
        <taxon>Asteroideae</taxon>
        <taxon>Anthemideae</taxon>
        <taxon>Anthemidinae</taxon>
        <taxon>Tanacetum</taxon>
    </lineage>
</organism>
<dbReference type="PANTHER" id="PTHR48475">
    <property type="entry name" value="RIBONUCLEASE H"/>
    <property type="match status" value="1"/>
</dbReference>
<dbReference type="EMBL" id="BKCJ010232726">
    <property type="protein sequence ID" value="GEZ02107.1"/>
    <property type="molecule type" value="Genomic_DNA"/>
</dbReference>
<evidence type="ECO:0000256" key="1">
    <source>
        <dbReference type="SAM" id="MobiDB-lite"/>
    </source>
</evidence>
<proteinExistence type="predicted"/>
<dbReference type="InterPro" id="IPR012337">
    <property type="entry name" value="RNaseH-like_sf"/>
</dbReference>
<protein>
    <submittedName>
        <fullName evidence="2">Reverse transcriptase domain-containing protein</fullName>
    </submittedName>
</protein>
<reference evidence="2" key="1">
    <citation type="journal article" date="2019" name="Sci. Rep.">
        <title>Draft genome of Tanacetum cinerariifolium, the natural source of mosquito coil.</title>
        <authorList>
            <person name="Yamashiro T."/>
            <person name="Shiraishi A."/>
            <person name="Satake H."/>
            <person name="Nakayama K."/>
        </authorList>
    </citation>
    <scope>NUCLEOTIDE SEQUENCE</scope>
</reference>
<dbReference type="InterPro" id="IPR036397">
    <property type="entry name" value="RNaseH_sf"/>
</dbReference>
<name>A0A699I3K7_TANCI</name>
<comment type="caution">
    <text evidence="2">The sequence shown here is derived from an EMBL/GenBank/DDBJ whole genome shotgun (WGS) entry which is preliminary data.</text>
</comment>